<feature type="non-terminal residue" evidence="2">
    <location>
        <position position="136"/>
    </location>
</feature>
<dbReference type="EC" id="6.5.1.2" evidence="2"/>
<sequence>MSEQSPDAESDADGGADTDSTPSSDSDSTAEPNPDADDNPYLREPPTEFEDAESLTAEDAEAQAERLREAIREHDRRYYVENDPLIADRAYDALFARLEALEDAFDLDATGSPTRRVGGEPLDELETVDHVAPMLS</sequence>
<comment type="caution">
    <text evidence="2">The sequence shown here is derived from an EMBL/GenBank/DDBJ whole genome shotgun (WGS) entry which is preliminary data.</text>
</comment>
<feature type="compositionally biased region" description="Acidic residues" evidence="1">
    <location>
        <begin position="1"/>
        <end position="16"/>
    </location>
</feature>
<evidence type="ECO:0000256" key="1">
    <source>
        <dbReference type="SAM" id="MobiDB-lite"/>
    </source>
</evidence>
<dbReference type="EMBL" id="JBHSWU010001279">
    <property type="protein sequence ID" value="MFC6726640.1"/>
    <property type="molecule type" value="Genomic_DNA"/>
</dbReference>
<evidence type="ECO:0000313" key="3">
    <source>
        <dbReference type="Proteomes" id="UP001596328"/>
    </source>
</evidence>
<evidence type="ECO:0000313" key="2">
    <source>
        <dbReference type="EMBL" id="MFC6726640.1"/>
    </source>
</evidence>
<dbReference type="AlphaFoldDB" id="A0ABD5S506"/>
<dbReference type="Gene3D" id="1.10.287.610">
    <property type="entry name" value="Helix hairpin bin"/>
    <property type="match status" value="1"/>
</dbReference>
<accession>A0ABD5S506</accession>
<protein>
    <submittedName>
        <fullName evidence="2">NAD-dependent DNA ligase LigA</fullName>
        <ecNumber evidence="2">6.5.1.2</ecNumber>
    </submittedName>
</protein>
<keyword evidence="2" id="KW-0436">Ligase</keyword>
<dbReference type="Proteomes" id="UP001596328">
    <property type="component" value="Unassembled WGS sequence"/>
</dbReference>
<gene>
    <name evidence="2" type="primary">ligA</name>
    <name evidence="2" type="ORF">ACFQE1_20175</name>
</gene>
<keyword evidence="3" id="KW-1185">Reference proteome</keyword>
<dbReference type="SUPFAM" id="SSF56091">
    <property type="entry name" value="DNA ligase/mRNA capping enzyme, catalytic domain"/>
    <property type="match status" value="1"/>
</dbReference>
<organism evidence="2 3">
    <name type="scientific">Halobium palmae</name>
    <dbReference type="NCBI Taxonomy" id="1776492"/>
    <lineage>
        <taxon>Archaea</taxon>
        <taxon>Methanobacteriati</taxon>
        <taxon>Methanobacteriota</taxon>
        <taxon>Stenosarchaea group</taxon>
        <taxon>Halobacteria</taxon>
        <taxon>Halobacteriales</taxon>
        <taxon>Haloferacaceae</taxon>
        <taxon>Halobium</taxon>
    </lineage>
</organism>
<feature type="compositionally biased region" description="Acidic residues" evidence="1">
    <location>
        <begin position="47"/>
        <end position="62"/>
    </location>
</feature>
<proteinExistence type="predicted"/>
<dbReference type="GO" id="GO:0003911">
    <property type="term" value="F:DNA ligase (NAD+) activity"/>
    <property type="evidence" value="ECO:0007669"/>
    <property type="project" value="UniProtKB-EC"/>
</dbReference>
<feature type="compositionally biased region" description="Low complexity" evidence="1">
    <location>
        <begin position="17"/>
        <end position="30"/>
    </location>
</feature>
<name>A0ABD5S506_9EURY</name>
<feature type="region of interest" description="Disordered" evidence="1">
    <location>
        <begin position="1"/>
        <end position="64"/>
    </location>
</feature>
<reference evidence="2 3" key="1">
    <citation type="journal article" date="2019" name="Int. J. Syst. Evol. Microbiol.">
        <title>The Global Catalogue of Microorganisms (GCM) 10K type strain sequencing project: providing services to taxonomists for standard genome sequencing and annotation.</title>
        <authorList>
            <consortium name="The Broad Institute Genomics Platform"/>
            <consortium name="The Broad Institute Genome Sequencing Center for Infectious Disease"/>
            <person name="Wu L."/>
            <person name="Ma J."/>
        </authorList>
    </citation>
    <scope>NUCLEOTIDE SEQUENCE [LARGE SCALE GENOMIC DNA]</scope>
    <source>
        <strain evidence="2 3">NBRC 111368</strain>
    </source>
</reference>